<proteinExistence type="predicted"/>
<protein>
    <submittedName>
        <fullName evidence="1">Uncharacterized protein</fullName>
    </submittedName>
</protein>
<dbReference type="Proteomes" id="UP001163321">
    <property type="component" value="Chromosome 1"/>
</dbReference>
<reference evidence="1 2" key="1">
    <citation type="journal article" date="2022" name="bioRxiv">
        <title>The genome of the oomycete Peronosclerospora sorghi, a cosmopolitan pathogen of maize and sorghum, is inflated with dispersed pseudogenes.</title>
        <authorList>
            <person name="Fletcher K."/>
            <person name="Martin F."/>
            <person name="Isakeit T."/>
            <person name="Cavanaugh K."/>
            <person name="Magill C."/>
            <person name="Michelmore R."/>
        </authorList>
    </citation>
    <scope>NUCLEOTIDE SEQUENCE [LARGE SCALE GENOMIC DNA]</scope>
    <source>
        <strain evidence="1">P6</strain>
    </source>
</reference>
<evidence type="ECO:0000313" key="1">
    <source>
        <dbReference type="EMBL" id="KAI9921186.1"/>
    </source>
</evidence>
<evidence type="ECO:0000313" key="2">
    <source>
        <dbReference type="Proteomes" id="UP001163321"/>
    </source>
</evidence>
<dbReference type="EMBL" id="CM047580">
    <property type="protein sequence ID" value="KAI9921186.1"/>
    <property type="molecule type" value="Genomic_DNA"/>
</dbReference>
<organism evidence="1 2">
    <name type="scientific">Peronosclerospora sorghi</name>
    <dbReference type="NCBI Taxonomy" id="230839"/>
    <lineage>
        <taxon>Eukaryota</taxon>
        <taxon>Sar</taxon>
        <taxon>Stramenopiles</taxon>
        <taxon>Oomycota</taxon>
        <taxon>Peronosporomycetes</taxon>
        <taxon>Peronosporales</taxon>
        <taxon>Peronosporaceae</taxon>
        <taxon>Peronosclerospora</taxon>
    </lineage>
</organism>
<accession>A0ACC0WU17</accession>
<keyword evidence="2" id="KW-1185">Reference proteome</keyword>
<gene>
    <name evidence="1" type="ORF">PsorP6_000674</name>
</gene>
<sequence length="80" mass="9352">MKDLTTSQRALRRLRTAYDQFINAAKVEVNGDNAHPLFKYLKKQFDVFVTNGMKSNFTKFLIVNDEHLNRYVTKTSPLEI</sequence>
<comment type="caution">
    <text evidence="1">The sequence shown here is derived from an EMBL/GenBank/DDBJ whole genome shotgun (WGS) entry which is preliminary data.</text>
</comment>
<name>A0ACC0WU17_9STRA</name>